<gene>
    <name evidence="1" type="ORF">LEP1GSC056_0915</name>
</gene>
<sequence length="46" mass="5513">MDELRFARSRQRTEAGVMVHHELRIQLTKIEKQTAFRRNCKLLKSS</sequence>
<evidence type="ECO:0000313" key="2">
    <source>
        <dbReference type="Proteomes" id="UP000012166"/>
    </source>
</evidence>
<dbReference type="EMBL" id="AHMS02000040">
    <property type="protein sequence ID" value="EMN16197.1"/>
    <property type="molecule type" value="Genomic_DNA"/>
</dbReference>
<evidence type="ECO:0000313" key="1">
    <source>
        <dbReference type="EMBL" id="EMN16197.1"/>
    </source>
</evidence>
<accession>A0ABC9SEM7</accession>
<name>A0ABC9SEM7_LEPBO</name>
<reference evidence="1 2" key="1">
    <citation type="submission" date="2013-01" db="EMBL/GenBank/DDBJ databases">
        <authorList>
            <person name="Harkins D.M."/>
            <person name="Durkin A.S."/>
            <person name="Brinkac L.M."/>
            <person name="Haft D.H."/>
            <person name="Selengut J.D."/>
            <person name="Sanka R."/>
            <person name="DePew J."/>
            <person name="Purushe J."/>
            <person name="Hartskeerl R.A."/>
            <person name="Ahmed A."/>
            <person name="van der Linden H."/>
            <person name="Goris M.G.A."/>
            <person name="Vinetz J.M."/>
            <person name="Sutton G.G."/>
            <person name="Nierman W.C."/>
            <person name="Fouts D.E."/>
        </authorList>
    </citation>
    <scope>NUCLEOTIDE SEQUENCE [LARGE SCALE GENOMIC DNA]</scope>
    <source>
        <strain evidence="1 2">Brem 328</strain>
    </source>
</reference>
<protein>
    <submittedName>
        <fullName evidence="1">Uncharacterized protein</fullName>
    </submittedName>
</protein>
<dbReference type="Proteomes" id="UP000012166">
    <property type="component" value="Unassembled WGS sequence"/>
</dbReference>
<dbReference type="AlphaFoldDB" id="A0ABC9SEM7"/>
<comment type="caution">
    <text evidence="1">The sequence shown here is derived from an EMBL/GenBank/DDBJ whole genome shotgun (WGS) entry which is preliminary data.</text>
</comment>
<proteinExistence type="predicted"/>
<organism evidence="1 2">
    <name type="scientific">Leptospira borgpetersenii str. Brem 328</name>
    <dbReference type="NCBI Taxonomy" id="1049780"/>
    <lineage>
        <taxon>Bacteria</taxon>
        <taxon>Pseudomonadati</taxon>
        <taxon>Spirochaetota</taxon>
        <taxon>Spirochaetia</taxon>
        <taxon>Leptospirales</taxon>
        <taxon>Leptospiraceae</taxon>
        <taxon>Leptospira</taxon>
    </lineage>
</organism>